<dbReference type="EMBL" id="QJSP01000009">
    <property type="protein sequence ID" value="PYE15896.1"/>
    <property type="molecule type" value="Genomic_DNA"/>
</dbReference>
<proteinExistence type="predicted"/>
<reference evidence="1 2" key="1">
    <citation type="submission" date="2018-06" db="EMBL/GenBank/DDBJ databases">
        <title>Genomic Encyclopedia of Type Strains, Phase IV (KMG-IV): sequencing the most valuable type-strain genomes for metagenomic binning, comparative biology and taxonomic classification.</title>
        <authorList>
            <person name="Goeker M."/>
        </authorList>
    </citation>
    <scope>NUCLEOTIDE SEQUENCE [LARGE SCALE GENOMIC DNA]</scope>
    <source>
        <strain evidence="1 2">DSM 45521</strain>
    </source>
</reference>
<organism evidence="1 2">
    <name type="scientific">Williamsia limnetica</name>
    <dbReference type="NCBI Taxonomy" id="882452"/>
    <lineage>
        <taxon>Bacteria</taxon>
        <taxon>Bacillati</taxon>
        <taxon>Actinomycetota</taxon>
        <taxon>Actinomycetes</taxon>
        <taxon>Mycobacteriales</taxon>
        <taxon>Nocardiaceae</taxon>
        <taxon>Williamsia</taxon>
    </lineage>
</organism>
<dbReference type="AlphaFoldDB" id="A0A318RMQ1"/>
<comment type="caution">
    <text evidence="1">The sequence shown here is derived from an EMBL/GenBank/DDBJ whole genome shotgun (WGS) entry which is preliminary data.</text>
</comment>
<protein>
    <submittedName>
        <fullName evidence="1">Uncharacterized protein</fullName>
    </submittedName>
</protein>
<dbReference type="RefSeq" id="WP_158539972.1">
    <property type="nucleotide sequence ID" value="NZ_QJSP01000009.1"/>
</dbReference>
<dbReference type="OrthoDB" id="4482858at2"/>
<keyword evidence="2" id="KW-1185">Reference proteome</keyword>
<evidence type="ECO:0000313" key="1">
    <source>
        <dbReference type="EMBL" id="PYE15896.1"/>
    </source>
</evidence>
<dbReference type="Proteomes" id="UP000247591">
    <property type="component" value="Unassembled WGS sequence"/>
</dbReference>
<gene>
    <name evidence="1" type="ORF">DFR67_109124</name>
</gene>
<evidence type="ECO:0000313" key="2">
    <source>
        <dbReference type="Proteomes" id="UP000247591"/>
    </source>
</evidence>
<accession>A0A318RMQ1</accession>
<sequence length="231" mass="25097">MHLSPNTSIYRARNGYVLRTADDRHYELTLPDREVDELLDVLGGNGVPESTDVSAVVAALVDSGDVVVRATLPTVAVHGSGRIAEKVVNMLSSSIIRSTDQADVVCHLSDDEVDPEAIGQVDLACYRDGISQVITPRAVAPGDVIGRRRACNLHRDRIPSQYRPVGGRRLDSPEHPVSDRAAELIAHLIVDEIGRRGVAADERSHYLLTVVDLRTLTSVRRPVLPIPSAPQ</sequence>
<name>A0A318RMQ1_WILLI</name>